<evidence type="ECO:0000313" key="3">
    <source>
        <dbReference type="Proteomes" id="UP001139559"/>
    </source>
</evidence>
<dbReference type="Pfam" id="PF06629">
    <property type="entry name" value="MipA"/>
    <property type="match status" value="1"/>
</dbReference>
<dbReference type="AlphaFoldDB" id="A0A9X1XLC8"/>
<feature type="signal peptide" evidence="1">
    <location>
        <begin position="1"/>
        <end position="17"/>
    </location>
</feature>
<dbReference type="Proteomes" id="UP001139559">
    <property type="component" value="Unassembled WGS sequence"/>
</dbReference>
<evidence type="ECO:0000313" key="2">
    <source>
        <dbReference type="EMBL" id="MCK6262990.1"/>
    </source>
</evidence>
<name>A0A9X1XLC8_9VIBR</name>
<evidence type="ECO:0000256" key="1">
    <source>
        <dbReference type="SAM" id="SignalP"/>
    </source>
</evidence>
<dbReference type="EMBL" id="JAJHVV010000003">
    <property type="protein sequence ID" value="MCK6262990.1"/>
    <property type="molecule type" value="Genomic_DNA"/>
</dbReference>
<dbReference type="InterPro" id="IPR010583">
    <property type="entry name" value="MipA"/>
</dbReference>
<feature type="chain" id="PRO_5040896289" evidence="1">
    <location>
        <begin position="18"/>
        <end position="429"/>
    </location>
</feature>
<keyword evidence="3" id="KW-1185">Reference proteome</keyword>
<gene>
    <name evidence="2" type="ORF">KP803_06815</name>
</gene>
<accession>A0A9X1XLC8</accession>
<proteinExistence type="predicted"/>
<protein>
    <submittedName>
        <fullName evidence="2">MipA/OmpV family protein</fullName>
    </submittedName>
</protein>
<dbReference type="RefSeq" id="WP_248008097.1">
    <property type="nucleotide sequence ID" value="NZ_JAJHVV010000003.1"/>
</dbReference>
<reference evidence="2" key="1">
    <citation type="submission" date="2021-11" db="EMBL/GenBank/DDBJ databases">
        <title>Vibrio ZSDE26 sp. nov. and Vibrio ZSDZ34 sp. nov., isolated from coastal seawater in Qingdao.</title>
        <authorList>
            <person name="Zhang P."/>
        </authorList>
    </citation>
    <scope>NUCLEOTIDE SEQUENCE</scope>
    <source>
        <strain evidence="2">ZSDE26</strain>
    </source>
</reference>
<comment type="caution">
    <text evidence="2">The sequence shown here is derived from an EMBL/GenBank/DDBJ whole genome shotgun (WGS) entry which is preliminary data.</text>
</comment>
<organism evidence="2 3">
    <name type="scientific">Vibrio amylolyticus</name>
    <dbReference type="NCBI Taxonomy" id="2847292"/>
    <lineage>
        <taxon>Bacteria</taxon>
        <taxon>Pseudomonadati</taxon>
        <taxon>Pseudomonadota</taxon>
        <taxon>Gammaproteobacteria</taxon>
        <taxon>Vibrionales</taxon>
        <taxon>Vibrionaceae</taxon>
        <taxon>Vibrio</taxon>
    </lineage>
</organism>
<keyword evidence="1" id="KW-0732">Signal</keyword>
<sequence>MRNLIILLTMASPLALASQTVISNTETNENWGVGIGVRSASMPYKTSGNTVNDVMPLLFYKGVHAYLDGASGGVHFYRSEEFSFGFAAQMRFFDIPRSAQNTIQGSQIDIGGKATWHYSPNLDISIEVLSDYDSRYYSNLTGAYKLEGNGWDGALYASLRAKSARFNDTYYGLQLEEIGSAVDSQVGAKGRMQLYRNLYAVGHLGLTIFDHDTYSSSTIDSHSQWEGYLGVAMFGSSSPNQASLPKGAYLRLASGVATLSGPTDLLFLDNETDPERNQMTSIYYGHPLAGGVFGWPLDFYLTPGYVYHHSSDTQSAFDEFAIAIKAYYTIDFSVRTRLGFAEGISYATKISHVESTHLEGNGYQPSKLMNYLDFSVDVNMGDVFRNKSLDNLWLGYSLHHRSGIFTTTSAFGRIKGGSDYNTVYLQWHF</sequence>